<evidence type="ECO:0000256" key="3">
    <source>
        <dbReference type="ARBA" id="ARBA00012718"/>
    </source>
</evidence>
<organism evidence="10 11">
    <name type="scientific">Paralvinella palmiformis</name>
    <dbReference type="NCBI Taxonomy" id="53620"/>
    <lineage>
        <taxon>Eukaryota</taxon>
        <taxon>Metazoa</taxon>
        <taxon>Spiralia</taxon>
        <taxon>Lophotrochozoa</taxon>
        <taxon>Annelida</taxon>
        <taxon>Polychaeta</taxon>
        <taxon>Sedentaria</taxon>
        <taxon>Canalipalpata</taxon>
        <taxon>Terebellida</taxon>
        <taxon>Terebelliformia</taxon>
        <taxon>Alvinellidae</taxon>
        <taxon>Paralvinella</taxon>
    </lineage>
</organism>
<keyword evidence="11" id="KW-1185">Reference proteome</keyword>
<feature type="non-terminal residue" evidence="10">
    <location>
        <position position="1"/>
    </location>
</feature>
<dbReference type="GO" id="GO:0008418">
    <property type="term" value="F:protein-N-terminal asparagine amidohydrolase activity"/>
    <property type="evidence" value="ECO:0007669"/>
    <property type="project" value="UniProtKB-UniRule"/>
</dbReference>
<dbReference type="GO" id="GO:0005634">
    <property type="term" value="C:nucleus"/>
    <property type="evidence" value="ECO:0007669"/>
    <property type="project" value="TreeGrafter"/>
</dbReference>
<comment type="similarity">
    <text evidence="1 8">Belongs to the NTAQ1 family.</text>
</comment>
<protein>
    <recommendedName>
        <fullName evidence="4 8">Protein N-terminal glutamine amidohydrolase</fullName>
        <ecNumber evidence="3 8">3.5.1.122</ecNumber>
    </recommendedName>
    <alternativeName>
        <fullName evidence="6 8">Protein NH2-terminal glutamine deamidase</fullName>
    </alternativeName>
</protein>
<dbReference type="PANTHER" id="PTHR13035:SF0">
    <property type="entry name" value="PROTEIN N-TERMINAL GLUTAMINE AMIDOHYDROLASE"/>
    <property type="match status" value="1"/>
</dbReference>
<evidence type="ECO:0000256" key="6">
    <source>
        <dbReference type="ARBA" id="ARBA00029677"/>
    </source>
</evidence>
<evidence type="ECO:0000256" key="8">
    <source>
        <dbReference type="RuleBase" id="RU367082"/>
    </source>
</evidence>
<evidence type="ECO:0000259" key="9">
    <source>
        <dbReference type="Pfam" id="PF09764"/>
    </source>
</evidence>
<comment type="subunit">
    <text evidence="2 8">Monomer.</text>
</comment>
<evidence type="ECO:0000313" key="11">
    <source>
        <dbReference type="Proteomes" id="UP001208570"/>
    </source>
</evidence>
<comment type="catalytic activity">
    <reaction evidence="7 8">
        <text>N-terminal L-glutaminyl-[protein] + H2O = N-terminal L-glutamyl-[protein] + NH4(+)</text>
        <dbReference type="Rhea" id="RHEA:50680"/>
        <dbReference type="Rhea" id="RHEA-COMP:12668"/>
        <dbReference type="Rhea" id="RHEA-COMP:12777"/>
        <dbReference type="ChEBI" id="CHEBI:15377"/>
        <dbReference type="ChEBI" id="CHEBI:28938"/>
        <dbReference type="ChEBI" id="CHEBI:64721"/>
        <dbReference type="ChEBI" id="CHEBI:64722"/>
        <dbReference type="EC" id="3.5.1.122"/>
    </reaction>
</comment>
<dbReference type="EMBL" id="JAODUP010000013">
    <property type="protein sequence ID" value="KAK2168950.1"/>
    <property type="molecule type" value="Genomic_DNA"/>
</dbReference>
<dbReference type="InterPro" id="IPR037132">
    <property type="entry name" value="N_Gln_amidohydro_ab_roll_sf"/>
</dbReference>
<dbReference type="GO" id="GO:0070773">
    <property type="term" value="F:protein-N-terminal glutamine amidohydrolase activity"/>
    <property type="evidence" value="ECO:0007669"/>
    <property type="project" value="UniProtKB-UniRule"/>
</dbReference>
<evidence type="ECO:0000256" key="5">
    <source>
        <dbReference type="ARBA" id="ARBA00022801"/>
    </source>
</evidence>
<dbReference type="Proteomes" id="UP001208570">
    <property type="component" value="Unassembled WGS sequence"/>
</dbReference>
<reference evidence="10" key="1">
    <citation type="journal article" date="2023" name="Mol. Biol. Evol.">
        <title>Third-Generation Sequencing Reveals the Adaptive Role of the Epigenome in Three Deep-Sea Polychaetes.</title>
        <authorList>
            <person name="Perez M."/>
            <person name="Aroh O."/>
            <person name="Sun Y."/>
            <person name="Lan Y."/>
            <person name="Juniper S.K."/>
            <person name="Young C.R."/>
            <person name="Angers B."/>
            <person name="Qian P.Y."/>
        </authorList>
    </citation>
    <scope>NUCLEOTIDE SEQUENCE</scope>
    <source>
        <strain evidence="10">P08H-3</strain>
    </source>
</reference>
<accession>A0AAD9KD96</accession>
<dbReference type="AlphaFoldDB" id="A0AAD9KD96"/>
<dbReference type="GO" id="GO:0005829">
    <property type="term" value="C:cytosol"/>
    <property type="evidence" value="ECO:0007669"/>
    <property type="project" value="TreeGrafter"/>
</dbReference>
<evidence type="ECO:0000256" key="7">
    <source>
        <dbReference type="ARBA" id="ARBA00048768"/>
    </source>
</evidence>
<gene>
    <name evidence="10" type="ORF">LSH36_13g20018</name>
</gene>
<evidence type="ECO:0000256" key="2">
    <source>
        <dbReference type="ARBA" id="ARBA00011245"/>
    </source>
</evidence>
<proteinExistence type="inferred from homology"/>
<evidence type="ECO:0000256" key="4">
    <source>
        <dbReference type="ARBA" id="ARBA00021247"/>
    </source>
</evidence>
<dbReference type="FunFam" id="3.10.620.10:FF:000001">
    <property type="entry name" value="Blast:Protein N-terminal glutamine amidohydrolase"/>
    <property type="match status" value="1"/>
</dbReference>
<name>A0AAD9KD96_9ANNE</name>
<dbReference type="PANTHER" id="PTHR13035">
    <property type="entry name" value="PROTEIN N-TERMINAL GLUTAMINE AMIDOHYDROLASE"/>
    <property type="match status" value="1"/>
</dbReference>
<keyword evidence="5 8" id="KW-0378">Hydrolase</keyword>
<evidence type="ECO:0000313" key="10">
    <source>
        <dbReference type="EMBL" id="KAK2168950.1"/>
    </source>
</evidence>
<dbReference type="EC" id="3.5.1.122" evidence="3 8"/>
<evidence type="ECO:0000256" key="1">
    <source>
        <dbReference type="ARBA" id="ARBA00008985"/>
    </source>
</evidence>
<dbReference type="InterPro" id="IPR039733">
    <property type="entry name" value="NTAQ1"/>
</dbReference>
<comment type="caution">
    <text evidence="10">The sequence shown here is derived from an EMBL/GenBank/DDBJ whole genome shotgun (WGS) entry which is preliminary data.</text>
</comment>
<dbReference type="InterPro" id="IPR023128">
    <property type="entry name" value="Prot_N_Gln_amidohydro_ab_roll"/>
</dbReference>
<dbReference type="Gene3D" id="3.10.620.10">
    <property type="entry name" value="Protein N-terminal glutamine amidohydrolase, alpha beta roll"/>
    <property type="match status" value="1"/>
</dbReference>
<sequence length="249" mass="28905">MEQETKHLLPERDTCVYTQYYCEENVWKLCEHIRNEHPSELTNLFTVFISNHHKAVPLWQQKASREPHKPVVWDYHVICVYKMEDGEAVVYDLDSRLSFPCLFNEYVAKAIQPDELLEAEFHRIFRVVPASLYLELFASDRSHMLRDDKSWCAPPPAYPCISTKDGTKVNFSVPETKNNLQNFIVMDVKVGVGHVMNTRDFANYFGCSREMVIKFLEYSELQDRKGVMGSGLDQQTAVIDQCNGEKVVQ</sequence>
<feature type="domain" description="Protein N-terminal glutamine amidohydrolase alpha beta roll" evidence="9">
    <location>
        <begin position="17"/>
        <end position="205"/>
    </location>
</feature>
<comment type="function">
    <text evidence="8">Mediates the side-chain deamidation of N-terminal glutamine residues to glutamate, an important step in N-end rule pathway of protein degradation. Conversion of the resulting N-terminal glutamine to glutamate renders the protein susceptible to arginylation, polyubiquitination and degradation as specified by the N-end rule. Does not act on substrates with internal or C-terminal glutamine and does not act on non-glutamine residues in any position.</text>
</comment>
<dbReference type="Pfam" id="PF09764">
    <property type="entry name" value="Nt_Gln_amidase"/>
    <property type="match status" value="1"/>
</dbReference>